<feature type="domain" description="Carbohydrate kinase PfkB" evidence="4">
    <location>
        <begin position="1"/>
        <end position="293"/>
    </location>
</feature>
<name>A0A1H5UMC0_9RHOB</name>
<comment type="similarity">
    <text evidence="1">Belongs to the carbohydrate kinase PfkB family.</text>
</comment>
<dbReference type="RefSeq" id="WP_104007373.1">
    <property type="nucleotide sequence ID" value="NZ_FNVD01000004.1"/>
</dbReference>
<evidence type="ECO:0000256" key="1">
    <source>
        <dbReference type="ARBA" id="ARBA00010688"/>
    </source>
</evidence>
<protein>
    <submittedName>
        <fullName evidence="5">2-dehydro-3-deoxygluconokinase</fullName>
    </submittedName>
</protein>
<dbReference type="CDD" id="cd01166">
    <property type="entry name" value="KdgK"/>
    <property type="match status" value="1"/>
</dbReference>
<dbReference type="AlphaFoldDB" id="A0A1H5UMC0"/>
<evidence type="ECO:0000313" key="6">
    <source>
        <dbReference type="Proteomes" id="UP000236742"/>
    </source>
</evidence>
<gene>
    <name evidence="5" type="ORF">SAMN05421751_104155</name>
</gene>
<dbReference type="OrthoDB" id="9776822at2"/>
<dbReference type="PANTHER" id="PTHR43085">
    <property type="entry name" value="HEXOKINASE FAMILY MEMBER"/>
    <property type="match status" value="1"/>
</dbReference>
<dbReference type="InterPro" id="IPR050306">
    <property type="entry name" value="PfkB_Carbo_kinase"/>
</dbReference>
<dbReference type="GO" id="GO:0008673">
    <property type="term" value="F:2-dehydro-3-deoxygluconokinase activity"/>
    <property type="evidence" value="ECO:0007669"/>
    <property type="project" value="TreeGrafter"/>
</dbReference>
<sequence length="308" mass="32698">MPHLLSIGECMVELAPAGADTFRMGFAGDTFNTAWYARRLLPPDWRVGYCTRVGTDAISDRMVQFIDDAGIENADIARDPDRTVGLYMIQTEDGERHFSYWRGESAARRLAEDPGWLAGRLGRADVLFFSGITLAILPPEGRARLCAALAEARATGKRVVFDTNMRPRLWEDADALCQGIMAGAGVADIVLPSLDEEVAAFGDTDARAVADRYHRVGAGLVVVKNGGGEILASDNGARTRVRPPDVARPVDTTAAGDSFDGGFLAAHLTGAPLAAALTRAAALAARVVQAPGALVDPGSDFATEEDTP</sequence>
<dbReference type="GO" id="GO:0005829">
    <property type="term" value="C:cytosol"/>
    <property type="evidence" value="ECO:0007669"/>
    <property type="project" value="TreeGrafter"/>
</dbReference>
<dbReference type="InterPro" id="IPR002173">
    <property type="entry name" value="Carboh/pur_kinase_PfkB_CS"/>
</dbReference>
<keyword evidence="2" id="KW-0808">Transferase</keyword>
<evidence type="ECO:0000259" key="4">
    <source>
        <dbReference type="Pfam" id="PF00294"/>
    </source>
</evidence>
<accession>A0A1H5UMC0</accession>
<evidence type="ECO:0000256" key="2">
    <source>
        <dbReference type="ARBA" id="ARBA00022679"/>
    </source>
</evidence>
<keyword evidence="6" id="KW-1185">Reference proteome</keyword>
<dbReference type="InterPro" id="IPR011611">
    <property type="entry name" value="PfkB_dom"/>
</dbReference>
<keyword evidence="3 5" id="KW-0418">Kinase</keyword>
<dbReference type="PANTHER" id="PTHR43085:SF15">
    <property type="entry name" value="2-DEHYDRO-3-DEOXYGLUCONOKINASE"/>
    <property type="match status" value="1"/>
</dbReference>
<dbReference type="Proteomes" id="UP000236742">
    <property type="component" value="Unassembled WGS sequence"/>
</dbReference>
<dbReference type="GO" id="GO:0042840">
    <property type="term" value="P:D-glucuronate catabolic process"/>
    <property type="evidence" value="ECO:0007669"/>
    <property type="project" value="TreeGrafter"/>
</dbReference>
<reference evidence="5 6" key="1">
    <citation type="submission" date="2016-10" db="EMBL/GenBank/DDBJ databases">
        <authorList>
            <person name="de Groot N.N."/>
        </authorList>
    </citation>
    <scope>NUCLEOTIDE SEQUENCE [LARGE SCALE GENOMIC DNA]</scope>
    <source>
        <strain evidence="5 6">DSM 23413</strain>
    </source>
</reference>
<proteinExistence type="inferred from homology"/>
<dbReference type="GO" id="GO:0006974">
    <property type="term" value="P:DNA damage response"/>
    <property type="evidence" value="ECO:0007669"/>
    <property type="project" value="TreeGrafter"/>
</dbReference>
<evidence type="ECO:0000256" key="3">
    <source>
        <dbReference type="ARBA" id="ARBA00022777"/>
    </source>
</evidence>
<dbReference type="PROSITE" id="PS00584">
    <property type="entry name" value="PFKB_KINASES_2"/>
    <property type="match status" value="1"/>
</dbReference>
<dbReference type="Gene3D" id="3.40.1190.20">
    <property type="match status" value="1"/>
</dbReference>
<dbReference type="GO" id="GO:0019698">
    <property type="term" value="P:D-galacturonate catabolic process"/>
    <property type="evidence" value="ECO:0007669"/>
    <property type="project" value="TreeGrafter"/>
</dbReference>
<dbReference type="SUPFAM" id="SSF53613">
    <property type="entry name" value="Ribokinase-like"/>
    <property type="match status" value="1"/>
</dbReference>
<organism evidence="5 6">
    <name type="scientific">Jhaorihella thermophila</name>
    <dbReference type="NCBI Taxonomy" id="488547"/>
    <lineage>
        <taxon>Bacteria</taxon>
        <taxon>Pseudomonadati</taxon>
        <taxon>Pseudomonadota</taxon>
        <taxon>Alphaproteobacteria</taxon>
        <taxon>Rhodobacterales</taxon>
        <taxon>Paracoccaceae</taxon>
        <taxon>Jhaorihella</taxon>
    </lineage>
</organism>
<dbReference type="EMBL" id="FNVD01000004">
    <property type="protein sequence ID" value="SEF76223.1"/>
    <property type="molecule type" value="Genomic_DNA"/>
</dbReference>
<dbReference type="Pfam" id="PF00294">
    <property type="entry name" value="PfkB"/>
    <property type="match status" value="1"/>
</dbReference>
<dbReference type="InterPro" id="IPR029056">
    <property type="entry name" value="Ribokinase-like"/>
</dbReference>
<evidence type="ECO:0000313" key="5">
    <source>
        <dbReference type="EMBL" id="SEF76223.1"/>
    </source>
</evidence>